<proteinExistence type="predicted"/>
<name>A0A7J7KAU6_BUGNE</name>
<dbReference type="Proteomes" id="UP000593567">
    <property type="component" value="Unassembled WGS sequence"/>
</dbReference>
<keyword evidence="2" id="KW-1185">Reference proteome</keyword>
<protein>
    <submittedName>
        <fullName evidence="1">Uncharacterized protein</fullName>
    </submittedName>
</protein>
<evidence type="ECO:0000313" key="1">
    <source>
        <dbReference type="EMBL" id="KAF6035770.1"/>
    </source>
</evidence>
<dbReference type="AlphaFoldDB" id="A0A7J7KAU6"/>
<sequence>MLLCLISLAEYSPLANNKAGRASRQLQLHSTMSEYTLLLELHETRLPAARQAAAAVLLNATVQHGHFM</sequence>
<organism evidence="1 2">
    <name type="scientific">Bugula neritina</name>
    <name type="common">Brown bryozoan</name>
    <name type="synonym">Sertularia neritina</name>
    <dbReference type="NCBI Taxonomy" id="10212"/>
    <lineage>
        <taxon>Eukaryota</taxon>
        <taxon>Metazoa</taxon>
        <taxon>Spiralia</taxon>
        <taxon>Lophotrochozoa</taxon>
        <taxon>Bryozoa</taxon>
        <taxon>Gymnolaemata</taxon>
        <taxon>Cheilostomatida</taxon>
        <taxon>Flustrina</taxon>
        <taxon>Buguloidea</taxon>
        <taxon>Bugulidae</taxon>
        <taxon>Bugula</taxon>
    </lineage>
</organism>
<dbReference type="EMBL" id="VXIV02000832">
    <property type="protein sequence ID" value="KAF6035770.1"/>
    <property type="molecule type" value="Genomic_DNA"/>
</dbReference>
<reference evidence="1" key="1">
    <citation type="submission" date="2020-06" db="EMBL/GenBank/DDBJ databases">
        <title>Draft genome of Bugula neritina, a colonial animal packing powerful symbionts and potential medicines.</title>
        <authorList>
            <person name="Rayko M."/>
        </authorList>
    </citation>
    <scope>NUCLEOTIDE SEQUENCE [LARGE SCALE GENOMIC DNA]</scope>
    <source>
        <strain evidence="1">Kwan_BN1</strain>
    </source>
</reference>
<evidence type="ECO:0000313" key="2">
    <source>
        <dbReference type="Proteomes" id="UP000593567"/>
    </source>
</evidence>
<comment type="caution">
    <text evidence="1">The sequence shown here is derived from an EMBL/GenBank/DDBJ whole genome shotgun (WGS) entry which is preliminary data.</text>
</comment>
<accession>A0A7J7KAU6</accession>
<gene>
    <name evidence="1" type="ORF">EB796_005934</name>
</gene>